<gene>
    <name evidence="2" type="ordered locus">Fraau_1908</name>
</gene>
<organism evidence="2 3">
    <name type="scientific">Frateuria aurantia (strain ATCC 33424 / DSM 6220 / KCTC 2777 / LMG 1558 / NBRC 3245 / NCIMB 13370)</name>
    <name type="common">Acetobacter aurantius</name>
    <dbReference type="NCBI Taxonomy" id="767434"/>
    <lineage>
        <taxon>Bacteria</taxon>
        <taxon>Pseudomonadati</taxon>
        <taxon>Pseudomonadota</taxon>
        <taxon>Gammaproteobacteria</taxon>
        <taxon>Lysobacterales</taxon>
        <taxon>Rhodanobacteraceae</taxon>
        <taxon>Frateuria</taxon>
    </lineage>
</organism>
<dbReference type="eggNOG" id="ENOG5031J9E">
    <property type="taxonomic scope" value="Bacteria"/>
</dbReference>
<dbReference type="AlphaFoldDB" id="H8L0X9"/>
<dbReference type="EMBL" id="CP003350">
    <property type="protein sequence ID" value="AFC86299.1"/>
    <property type="molecule type" value="Genomic_DNA"/>
</dbReference>
<dbReference type="Proteomes" id="UP000005234">
    <property type="component" value="Chromosome"/>
</dbReference>
<dbReference type="HOGENOM" id="CLU_2247998_0_0_6"/>
<keyword evidence="3" id="KW-1185">Reference proteome</keyword>
<dbReference type="OrthoDB" id="5958251at2"/>
<feature type="transmembrane region" description="Helical" evidence="1">
    <location>
        <begin position="87"/>
        <end position="106"/>
    </location>
</feature>
<accession>H8L0X9</accession>
<keyword evidence="1" id="KW-0472">Membrane</keyword>
<keyword evidence="1" id="KW-1133">Transmembrane helix</keyword>
<feature type="transmembrane region" description="Helical" evidence="1">
    <location>
        <begin position="6"/>
        <end position="23"/>
    </location>
</feature>
<evidence type="ECO:0000313" key="2">
    <source>
        <dbReference type="EMBL" id="AFC86299.1"/>
    </source>
</evidence>
<dbReference type="RefSeq" id="WP_014403304.1">
    <property type="nucleotide sequence ID" value="NC_017033.1"/>
</dbReference>
<evidence type="ECO:0000313" key="3">
    <source>
        <dbReference type="Proteomes" id="UP000005234"/>
    </source>
</evidence>
<protein>
    <submittedName>
        <fullName evidence="2">Uncharacterized protein</fullName>
    </submittedName>
</protein>
<dbReference type="STRING" id="767434.Fraau_1908"/>
<dbReference type="KEGG" id="fau:Fraau_1908"/>
<reference evidence="2" key="1">
    <citation type="submission" date="2012-02" db="EMBL/GenBank/DDBJ databases">
        <title>The complete genome of Frateuria aurantia DSM 6220.</title>
        <authorList>
            <consortium name="US DOE Joint Genome Institute (JGI-PGF)"/>
            <person name="Lucas S."/>
            <person name="Copeland A."/>
            <person name="Lapidus A."/>
            <person name="Glavina del Rio T."/>
            <person name="Dalin E."/>
            <person name="Tice H."/>
            <person name="Bruce D."/>
            <person name="Goodwin L."/>
            <person name="Pitluck S."/>
            <person name="Peters L."/>
            <person name="Ovchinnikova G."/>
            <person name="Teshima H."/>
            <person name="Kyrpides N."/>
            <person name="Mavromatis K."/>
            <person name="Ivanova N."/>
            <person name="Brettin T."/>
            <person name="Detter J.C."/>
            <person name="Han C."/>
            <person name="Larimer F."/>
            <person name="Land M."/>
            <person name="Hauser L."/>
            <person name="Markowitz V."/>
            <person name="Cheng J.-F."/>
            <person name="Hugenholtz P."/>
            <person name="Woyke T."/>
            <person name="Wu D."/>
            <person name="Brambilla E."/>
            <person name="Klenk H.-P."/>
            <person name="Eisen J.A."/>
        </authorList>
    </citation>
    <scope>NUCLEOTIDE SEQUENCE</scope>
    <source>
        <strain evidence="2">DSM 6220</strain>
    </source>
</reference>
<proteinExistence type="predicted"/>
<name>H8L0X9_FRAAD</name>
<keyword evidence="1" id="KW-0812">Transmembrane</keyword>
<sequence>MTLLIYLALLLLGVSCFLLHYLAHWRITRRLRQQHPARWAIIQPPGQRLRWAARWMRMTMVLKTAVPPLHQLLNDPVIRRWQRIWTWTPRLAWIFWLAALAIRWLAR</sequence>
<evidence type="ECO:0000256" key="1">
    <source>
        <dbReference type="SAM" id="Phobius"/>
    </source>
</evidence>